<dbReference type="SUPFAM" id="SSF54292">
    <property type="entry name" value="2Fe-2S ferredoxin-like"/>
    <property type="match status" value="1"/>
</dbReference>
<dbReference type="Gene3D" id="3.30.465.10">
    <property type="match status" value="1"/>
</dbReference>
<dbReference type="PIRSF" id="PIRSF000127">
    <property type="entry name" value="Xanthine_DH"/>
    <property type="match status" value="1"/>
</dbReference>
<name>A0AA86U6H2_9EUKA</name>
<dbReference type="PROSITE" id="PS51387">
    <property type="entry name" value="FAD_PCMH"/>
    <property type="match status" value="1"/>
</dbReference>
<keyword evidence="7 12" id="KW-0408">Iron</keyword>
<feature type="binding site" evidence="12">
    <location>
        <position position="732"/>
    </location>
    <ligand>
        <name>Mo-molybdopterin</name>
        <dbReference type="ChEBI" id="CHEBI:71302"/>
    </ligand>
    <ligandPart>
        <name>Mo</name>
        <dbReference type="ChEBI" id="CHEBI:28685"/>
    </ligandPart>
</feature>
<proteinExistence type="inferred from homology"/>
<comment type="cofactor">
    <cofactor evidence="1 11">
        <name>FAD</name>
        <dbReference type="ChEBI" id="CHEBI:57692"/>
    </cofactor>
</comment>
<dbReference type="Pfam" id="PF03450">
    <property type="entry name" value="CO_deh_flav_C"/>
    <property type="match status" value="1"/>
</dbReference>
<evidence type="ECO:0000313" key="16">
    <source>
        <dbReference type="EMBL" id="CAL6061136.1"/>
    </source>
</evidence>
<dbReference type="Gene3D" id="3.30.365.10">
    <property type="entry name" value="Aldehyde oxidase/xanthine dehydrogenase, molybdopterin binding domain"/>
    <property type="match status" value="4"/>
</dbReference>
<dbReference type="GO" id="GO:0071949">
    <property type="term" value="F:FAD binding"/>
    <property type="evidence" value="ECO:0007669"/>
    <property type="project" value="InterPro"/>
</dbReference>
<gene>
    <name evidence="15" type="ORF">HINF_LOCUS32370</name>
    <name evidence="16" type="ORF">HINF_LOCUS49563</name>
</gene>
<feature type="binding site" evidence="11">
    <location>
        <position position="879"/>
    </location>
    <ligand>
        <name>substrate</name>
    </ligand>
</feature>
<dbReference type="SUPFAM" id="SSF47741">
    <property type="entry name" value="CO dehydrogenase ISP C-domain like"/>
    <property type="match status" value="1"/>
</dbReference>
<evidence type="ECO:0000256" key="1">
    <source>
        <dbReference type="ARBA" id="ARBA00001974"/>
    </source>
</evidence>
<feature type="binding site" evidence="12">
    <location>
        <position position="107"/>
    </location>
    <ligand>
        <name>[2Fe-2S] cluster</name>
        <dbReference type="ChEBI" id="CHEBI:190135"/>
        <label>2</label>
    </ligand>
</feature>
<evidence type="ECO:0000313" key="17">
    <source>
        <dbReference type="Proteomes" id="UP001642409"/>
    </source>
</evidence>
<keyword evidence="3 12" id="KW-0500">Molybdenum</keyword>
<dbReference type="InterPro" id="IPR036884">
    <property type="entry name" value="2Fe-2S-bd_dom_sf"/>
</dbReference>
<feature type="binding site" evidence="12">
    <location>
        <position position="70"/>
    </location>
    <ligand>
        <name>[2Fe-2S] cluster</name>
        <dbReference type="ChEBI" id="CHEBI:190135"/>
        <label>1</label>
    </ligand>
</feature>
<dbReference type="FunFam" id="3.30.365.10:FF:000001">
    <property type="entry name" value="Xanthine dehydrogenase oxidase"/>
    <property type="match status" value="1"/>
</dbReference>
<keyword evidence="5 12" id="KW-0479">Metal-binding</keyword>
<feature type="binding site" evidence="12">
    <location>
        <position position="141"/>
    </location>
    <ligand>
        <name>[2Fe-2S] cluster</name>
        <dbReference type="ChEBI" id="CHEBI:190135"/>
        <label>2</label>
    </ligand>
</feature>
<dbReference type="Gene3D" id="3.10.20.30">
    <property type="match status" value="1"/>
</dbReference>
<dbReference type="InterPro" id="IPR008274">
    <property type="entry name" value="AldOxase/xan_DH_MoCoBD1"/>
</dbReference>
<dbReference type="SUPFAM" id="SSF54665">
    <property type="entry name" value="CO dehydrogenase molybdoprotein N-domain-like"/>
    <property type="match status" value="1"/>
</dbReference>
<evidence type="ECO:0000256" key="6">
    <source>
        <dbReference type="ARBA" id="ARBA00023002"/>
    </source>
</evidence>
<dbReference type="PANTHER" id="PTHR11908">
    <property type="entry name" value="XANTHINE DEHYDROGENASE"/>
    <property type="match status" value="1"/>
</dbReference>
<comment type="cofactor">
    <cofactor evidence="12">
        <name>Mo-molybdopterin</name>
        <dbReference type="ChEBI" id="CHEBI:71302"/>
    </cofactor>
    <text evidence="12">Binds 1 Mo-molybdopterin (Mo-MPT) cofactor per subunit.</text>
</comment>
<evidence type="ECO:0000256" key="11">
    <source>
        <dbReference type="PIRSR" id="PIRSR000127-2"/>
    </source>
</evidence>
<feature type="domain" description="2Fe-2S ferredoxin-type" evidence="13">
    <location>
        <begin position="3"/>
        <end position="88"/>
    </location>
</feature>
<dbReference type="InterPro" id="IPR001041">
    <property type="entry name" value="2Fe-2S_ferredoxin-type"/>
</dbReference>
<evidence type="ECO:0000259" key="14">
    <source>
        <dbReference type="PROSITE" id="PS51387"/>
    </source>
</evidence>
<feature type="binding site" evidence="11">
    <location>
        <position position="845"/>
    </location>
    <ligand>
        <name>substrate</name>
    </ligand>
</feature>
<evidence type="ECO:0000256" key="5">
    <source>
        <dbReference type="ARBA" id="ARBA00022723"/>
    </source>
</evidence>
<dbReference type="Pfam" id="PF00111">
    <property type="entry name" value="Fer2"/>
    <property type="match status" value="1"/>
</dbReference>
<dbReference type="InterPro" id="IPR036683">
    <property type="entry name" value="CO_DH_flav_C_dom_sf"/>
</dbReference>
<feature type="binding site" evidence="11">
    <location>
        <position position="767"/>
    </location>
    <ligand>
        <name>substrate</name>
    </ligand>
</feature>
<comment type="similarity">
    <text evidence="2">Belongs to the xanthine dehydrogenase family.</text>
</comment>
<feature type="active site" description="Proton acceptor" evidence="10">
    <location>
        <position position="1237"/>
    </location>
</feature>
<keyword evidence="11" id="KW-0285">Flavoprotein</keyword>
<dbReference type="SUPFAM" id="SSF55447">
    <property type="entry name" value="CO dehydrogenase flavoprotein C-terminal domain-like"/>
    <property type="match status" value="1"/>
</dbReference>
<dbReference type="InterPro" id="IPR036856">
    <property type="entry name" value="Ald_Oxase/Xan_DH_a/b_sf"/>
</dbReference>
<dbReference type="InterPro" id="IPR046867">
    <property type="entry name" value="AldOxase/xan_DH_MoCoBD2"/>
</dbReference>
<feature type="binding site" evidence="12">
    <location>
        <position position="143"/>
    </location>
    <ligand>
        <name>[2Fe-2S] cluster</name>
        <dbReference type="ChEBI" id="CHEBI:190135"/>
        <label>2</label>
    </ligand>
</feature>
<dbReference type="InterPro" id="IPR006058">
    <property type="entry name" value="2Fe2S_fd_BS"/>
</dbReference>
<evidence type="ECO:0000256" key="12">
    <source>
        <dbReference type="PIRSR" id="PIRSR000127-3"/>
    </source>
</evidence>
<dbReference type="InterPro" id="IPR005107">
    <property type="entry name" value="CO_DH_flav_C"/>
</dbReference>
<keyword evidence="11" id="KW-0274">FAD</keyword>
<dbReference type="AlphaFoldDB" id="A0AA86U6H2"/>
<evidence type="ECO:0000256" key="4">
    <source>
        <dbReference type="ARBA" id="ARBA00022714"/>
    </source>
</evidence>
<protein>
    <submittedName>
        <fullName evidence="15">Xanthine oxidase / Xanthine dehydrogenase</fullName>
    </submittedName>
    <submittedName>
        <fullName evidence="16">Xanthine_oxidase / Xanthine dehydrogenase</fullName>
    </submittedName>
</protein>
<dbReference type="SUPFAM" id="SSF56176">
    <property type="entry name" value="FAD-binding/transporter-associated domain-like"/>
    <property type="match status" value="1"/>
</dbReference>
<dbReference type="CDD" id="cd00207">
    <property type="entry name" value="fer2"/>
    <property type="match status" value="1"/>
</dbReference>
<evidence type="ECO:0000256" key="2">
    <source>
        <dbReference type="ARBA" id="ARBA00006849"/>
    </source>
</evidence>
<sequence length="1273" mass="142450">MSNKIILYVNGKRYEVAADPMMRLSLFLKQNELNGTKTSCKEGGCGACTVVYATYDAAANKIHYRTSLACLTPLVACDGAAITTIEALGTVQEPHELQQKFTKASQCGYCTPGIIMSVYAESLNEKLDMAGLRRALDGNICRCTGYNAINQVLADIEESMPTVTPPVFPEELKNYKQTRKILLNPDYNGEAYKNKITMIPKTYEDVALFIDENEQVKFLSGGTEIMVTYKEKSIMPRAVCLLTGLPALDGIVREHGKLIIRANVTMTQFEHYLKTSKHPSHQFFKDIYELFASSHVRSMASLIANIVNANPVADNSPVFMALGAQLKVVNCKTLESKLIKLDNFFVGSNKTVLQKYEIVEHLEVEEEHMSGTIYYKKLARRRHDDIAVVNGCTKFYMKGDTITEAKVVFGCVSNKTVRMEHLEKIFQGLTVQKDTAEEIMQKIDEVTLKHYEMKLRPSGTTDYKSKMMANLTKKFFSQMVKEVIGHDMQYDTFNYLSDFTQENTCDKPKDEYSVITHNYKHLTALQHATGEAVYVSTQVLQDKALHAYPIFAGVPRGTFTYNFKGLYELQQKYPNIVDFITAKDIKGTNKIGVAIKDERVLVPVESEFVAPSEIIGVVVAKTHEDAYNISKLMVADKLIEIVENFDNIVTMQQAIEKSSYICERRLERIGDEQLPREVEKFNKLIEKLNNDPNIFKYHHSITTPPQEHFYLEPQCTIAEPTEDGITIFASTQNLKGVQASVADQLRLRMSDVTVRTKRLGGGFGGKEGIFQYACVPAICAWKLKRQVSLVLDYADDMLFTGKRHEAYIEGDVYVNKQTKKFEFLDVKAYIDAGYAADLSPAVMDRLVYHVDNAYKFANLRVIGKACKTNLRSNTAFRGFGAPQAVMFTETLIQSLSKQMHTCEDDLRYTNLYQSTDRTQYGQLIGQVPIKECLDQVYTLSKYKKMKEQVAEFNQRNKNVKQGLAVMPLKFGVSFGQSFLNQGHSLVHVFTDGSVAVSHGATEMGQGVNTRLLQVAAEEFKIKPDHVKILETSTITTANAAPTSASSGYDLNAAAVVNAIKQIKASMGDIYTKYVNKEITWPQACITAWLGRKQLSAAGHYSHPHAGFDFETQSGQPFCYFAASACVAHVQVNLITGEQQIIKAELMVDVGQSINPLIDFGQIEGAFMQGVGLITMEEFIQDMKIVNNKLERVGKYTSNGPGNYKVPLICDVPNEFNVHLLKNQYNDKIAYGSKGIGEPPLCLGTAVFLALRDAVGDDLQAPATTLNIWRAQKK</sequence>
<dbReference type="Gene3D" id="1.10.150.120">
    <property type="entry name" value="[2Fe-2S]-binding domain"/>
    <property type="match status" value="1"/>
</dbReference>
<evidence type="ECO:0000256" key="7">
    <source>
        <dbReference type="ARBA" id="ARBA00023004"/>
    </source>
</evidence>
<dbReference type="Pfam" id="PF02738">
    <property type="entry name" value="MoCoBD_1"/>
    <property type="match status" value="1"/>
</dbReference>
<comment type="cofactor">
    <cofactor evidence="12">
        <name>[2Fe-2S] cluster</name>
        <dbReference type="ChEBI" id="CHEBI:190135"/>
    </cofactor>
    <text evidence="12">Binds 2 [2Fe-2S] clusters.</text>
</comment>
<feature type="binding site" evidence="12">
    <location>
        <position position="45"/>
    </location>
    <ligand>
        <name>[2Fe-2S] cluster</name>
        <dbReference type="ChEBI" id="CHEBI:190135"/>
        <label>1</label>
    </ligand>
</feature>
<keyword evidence="8 12" id="KW-0411">Iron-sulfur</keyword>
<dbReference type="Proteomes" id="UP001642409">
    <property type="component" value="Unassembled WGS sequence"/>
</dbReference>
<evidence type="ECO:0000256" key="10">
    <source>
        <dbReference type="PIRSR" id="PIRSR000127-1"/>
    </source>
</evidence>
<dbReference type="Pfam" id="PF00941">
    <property type="entry name" value="FAD_binding_5"/>
    <property type="match status" value="1"/>
</dbReference>
<dbReference type="InterPro" id="IPR037165">
    <property type="entry name" value="AldOxase/xan_DH_Mopterin-bd_sf"/>
</dbReference>
<dbReference type="EMBL" id="CAXDID020000233">
    <property type="protein sequence ID" value="CAL6061136.1"/>
    <property type="molecule type" value="Genomic_DNA"/>
</dbReference>
<dbReference type="GO" id="GO:0005506">
    <property type="term" value="F:iron ion binding"/>
    <property type="evidence" value="ECO:0007669"/>
    <property type="project" value="InterPro"/>
</dbReference>
<dbReference type="SUPFAM" id="SSF56003">
    <property type="entry name" value="Molybdenum cofactor-binding domain"/>
    <property type="match status" value="1"/>
</dbReference>
<dbReference type="PROSITE" id="PS51085">
    <property type="entry name" value="2FE2S_FER_2"/>
    <property type="match status" value="1"/>
</dbReference>
<dbReference type="InterPro" id="IPR036010">
    <property type="entry name" value="2Fe-2S_ferredoxin-like_sf"/>
</dbReference>
<feature type="binding site" evidence="11">
    <location>
        <position position="291"/>
    </location>
    <ligand>
        <name>FAD</name>
        <dbReference type="ChEBI" id="CHEBI:57692"/>
    </ligand>
</feature>
<feature type="binding site" evidence="12">
    <location>
        <position position="877"/>
    </location>
    <ligand>
        <name>Mo-molybdopterin</name>
        <dbReference type="ChEBI" id="CHEBI:71302"/>
    </ligand>
    <ligandPart>
        <name>Mo</name>
        <dbReference type="ChEBI" id="CHEBI:28685"/>
    </ligandPart>
</feature>
<dbReference type="GO" id="GO:0051537">
    <property type="term" value="F:2 iron, 2 sulfur cluster binding"/>
    <property type="evidence" value="ECO:0007669"/>
    <property type="project" value="UniProtKB-KW"/>
</dbReference>
<reference evidence="15" key="1">
    <citation type="submission" date="2023-06" db="EMBL/GenBank/DDBJ databases">
        <authorList>
            <person name="Kurt Z."/>
        </authorList>
    </citation>
    <scope>NUCLEOTIDE SEQUENCE</scope>
</reference>
<dbReference type="GO" id="GO:0016491">
    <property type="term" value="F:oxidoreductase activity"/>
    <property type="evidence" value="ECO:0007669"/>
    <property type="project" value="UniProtKB-KW"/>
</dbReference>
<dbReference type="InterPro" id="IPR016169">
    <property type="entry name" value="FAD-bd_PCMH_sub2"/>
</dbReference>
<feature type="binding site" evidence="12">
    <location>
        <position position="110"/>
    </location>
    <ligand>
        <name>[2Fe-2S] cluster</name>
        <dbReference type="ChEBI" id="CHEBI:190135"/>
        <label>2</label>
    </ligand>
</feature>
<dbReference type="FunFam" id="3.30.365.10:FF:000002">
    <property type="entry name" value="Xanthine dehydrogenase oxidase"/>
    <property type="match status" value="1"/>
</dbReference>
<feature type="binding site" evidence="12">
    <location>
        <position position="763"/>
    </location>
    <ligand>
        <name>Mo-molybdopterin</name>
        <dbReference type="ChEBI" id="CHEBI:71302"/>
    </ligand>
    <ligandPart>
        <name>Mo</name>
        <dbReference type="ChEBI" id="CHEBI:28685"/>
    </ligandPart>
</feature>
<evidence type="ECO:0000256" key="3">
    <source>
        <dbReference type="ARBA" id="ARBA00022505"/>
    </source>
</evidence>
<comment type="cofactor">
    <cofactor evidence="9">
        <name>[2Fe-2S] cluster</name>
        <dbReference type="ChEBI" id="CHEBI:190135"/>
    </cofactor>
</comment>
<feature type="binding site" evidence="11">
    <location>
        <begin position="301"/>
        <end position="305"/>
    </location>
    <ligand>
        <name>FAD</name>
        <dbReference type="ChEBI" id="CHEBI:57692"/>
    </ligand>
</feature>
<evidence type="ECO:0000259" key="13">
    <source>
        <dbReference type="PROSITE" id="PS51085"/>
    </source>
</evidence>
<keyword evidence="4 12" id="KW-0001">2Fe-2S</keyword>
<evidence type="ECO:0000313" key="15">
    <source>
        <dbReference type="EMBL" id="CAI9944725.1"/>
    </source>
</evidence>
<comment type="caution">
    <text evidence="15">The sequence shown here is derived from an EMBL/GenBank/DDBJ whole genome shotgun (WGS) entry which is preliminary data.</text>
</comment>
<keyword evidence="6" id="KW-0560">Oxidoreductase</keyword>
<dbReference type="Gene3D" id="3.30.390.50">
    <property type="entry name" value="CO dehydrogenase flavoprotein, C-terminal domain"/>
    <property type="match status" value="1"/>
</dbReference>
<feature type="binding site" evidence="11">
    <location>
        <position position="314"/>
    </location>
    <ligand>
        <name>FAD</name>
        <dbReference type="ChEBI" id="CHEBI:57692"/>
    </ligand>
</feature>
<organism evidence="15">
    <name type="scientific">Hexamita inflata</name>
    <dbReference type="NCBI Taxonomy" id="28002"/>
    <lineage>
        <taxon>Eukaryota</taxon>
        <taxon>Metamonada</taxon>
        <taxon>Diplomonadida</taxon>
        <taxon>Hexamitidae</taxon>
        <taxon>Hexamitinae</taxon>
        <taxon>Hexamita</taxon>
    </lineage>
</organism>
<accession>A0AA86U6H2</accession>
<evidence type="ECO:0000256" key="9">
    <source>
        <dbReference type="ARBA" id="ARBA00034078"/>
    </source>
</evidence>
<keyword evidence="17" id="KW-1185">Reference proteome</keyword>
<feature type="binding site" evidence="11">
    <location>
        <position position="377"/>
    </location>
    <ligand>
        <name>FAD</name>
        <dbReference type="ChEBI" id="CHEBI:57692"/>
    </ligand>
</feature>
<feature type="binding site" evidence="12">
    <location>
        <position position="48"/>
    </location>
    <ligand>
        <name>[2Fe-2S] cluster</name>
        <dbReference type="ChEBI" id="CHEBI:190135"/>
        <label>1</label>
    </ligand>
</feature>
<evidence type="ECO:0000256" key="8">
    <source>
        <dbReference type="ARBA" id="ARBA00023014"/>
    </source>
</evidence>
<dbReference type="InterPro" id="IPR036318">
    <property type="entry name" value="FAD-bd_PCMH-like_sf"/>
</dbReference>
<dbReference type="InterPro" id="IPR002888">
    <property type="entry name" value="2Fe-2S-bd"/>
</dbReference>
<dbReference type="Gene3D" id="3.90.1170.50">
    <property type="entry name" value="Aldehyde oxidase/xanthine dehydrogenase, a/b hammerhead"/>
    <property type="match status" value="1"/>
</dbReference>
<dbReference type="InterPro" id="IPR012675">
    <property type="entry name" value="Beta-grasp_dom_sf"/>
</dbReference>
<reference evidence="16 17" key="2">
    <citation type="submission" date="2024-07" db="EMBL/GenBank/DDBJ databases">
        <authorList>
            <person name="Akdeniz Z."/>
        </authorList>
    </citation>
    <scope>NUCLEOTIDE SEQUENCE [LARGE SCALE GENOMIC DNA]</scope>
</reference>
<dbReference type="EMBL" id="CATOUU010000730">
    <property type="protein sequence ID" value="CAI9944725.1"/>
    <property type="molecule type" value="Genomic_DNA"/>
</dbReference>
<dbReference type="InterPro" id="IPR016208">
    <property type="entry name" value="Ald_Oxase/xanthine_DH-like"/>
</dbReference>
<dbReference type="InterPro" id="IPR016166">
    <property type="entry name" value="FAD-bd_PCMH"/>
</dbReference>
<dbReference type="SMART" id="SM01092">
    <property type="entry name" value="CO_deh_flav_C"/>
    <property type="match status" value="1"/>
</dbReference>
<dbReference type="Pfam" id="PF01799">
    <property type="entry name" value="Fer2_2"/>
    <property type="match status" value="1"/>
</dbReference>
<feature type="binding site" evidence="12">
    <location>
        <position position="1044"/>
    </location>
    <ligand>
        <name>Mo-molybdopterin</name>
        <dbReference type="ChEBI" id="CHEBI:71302"/>
    </ligand>
    <ligandPart>
        <name>Mo</name>
        <dbReference type="ChEBI" id="CHEBI:28685"/>
    </ligandPart>
</feature>
<feature type="binding site" evidence="12">
    <location>
        <position position="40"/>
    </location>
    <ligand>
        <name>[2Fe-2S] cluster</name>
        <dbReference type="ChEBI" id="CHEBI:190135"/>
        <label>1</label>
    </ligand>
</feature>
<feature type="domain" description="FAD-binding PCMH-type" evidence="14">
    <location>
        <begin position="187"/>
        <end position="369"/>
    </location>
</feature>
<dbReference type="PROSITE" id="PS00197">
    <property type="entry name" value="2FE2S_FER_1"/>
    <property type="match status" value="1"/>
</dbReference>
<dbReference type="InterPro" id="IPR002346">
    <property type="entry name" value="Mopterin_DH_FAD-bd"/>
</dbReference>
<dbReference type="PANTHER" id="PTHR11908:SF132">
    <property type="entry name" value="ALDEHYDE OXIDASE 1-RELATED"/>
    <property type="match status" value="1"/>
</dbReference>
<dbReference type="Pfam" id="PF20256">
    <property type="entry name" value="MoCoBD_2"/>
    <property type="match status" value="1"/>
</dbReference>